<accession>A0A380MZY4</accession>
<dbReference type="Pfam" id="PF01370">
    <property type="entry name" value="Epimerase"/>
    <property type="match status" value="1"/>
</dbReference>
<reference evidence="2 3" key="1">
    <citation type="submission" date="2018-06" db="EMBL/GenBank/DDBJ databases">
        <authorList>
            <consortium name="Pathogen Informatics"/>
            <person name="Doyle S."/>
        </authorList>
    </citation>
    <scope>NUCLEOTIDE SEQUENCE [LARGE SCALE GENOMIC DNA]</scope>
    <source>
        <strain evidence="2 3">NCTC13337</strain>
    </source>
</reference>
<dbReference type="PANTHER" id="PTHR43245:SF24">
    <property type="entry name" value="DEHYDROGENASE"/>
    <property type="match status" value="1"/>
</dbReference>
<dbReference type="RefSeq" id="WP_072576549.1">
    <property type="nucleotide sequence ID" value="NZ_LWHB01000083.1"/>
</dbReference>
<evidence type="ECO:0000259" key="1">
    <source>
        <dbReference type="Pfam" id="PF01370"/>
    </source>
</evidence>
<dbReference type="EC" id="4.2.1.46" evidence="2"/>
<sequence>MKVIITGGTGFLGRHLVAHAVAQSAEVIFTGRNAEAAKYIERRANGLARWQSIEHGTQQAAEILTEISQNADIFIHNAALSAPWGEKAAFYRANVLSSKEAIQACRVNYIARAVVISTPSVYFNYQDKLDIREDGPLPPPVNEYAHSKREAERLWQQAGLPSVAVMRPRALFGEWDSTLLPRMLKVMQNGGVPLVRGGRILLDITYVDNAVDAIWRAATQPLPQPFQIYNVSNDAPCTLIDLLHSISRHFYLPLRTRPIPWTILSQMARFQEWQASCRQQEPLFTRYSAGVLAFSQTLNVDALKQLGWQAKVSLEEGLARTAAWWQEQAHD</sequence>
<proteinExistence type="predicted"/>
<dbReference type="AlphaFoldDB" id="A0A380MZY4"/>
<feature type="domain" description="NAD-dependent epimerase/dehydratase" evidence="1">
    <location>
        <begin position="3"/>
        <end position="231"/>
    </location>
</feature>
<dbReference type="OrthoDB" id="9801056at2"/>
<dbReference type="PANTHER" id="PTHR43245">
    <property type="entry name" value="BIFUNCTIONAL POLYMYXIN RESISTANCE PROTEIN ARNA"/>
    <property type="match status" value="1"/>
</dbReference>
<dbReference type="InterPro" id="IPR050177">
    <property type="entry name" value="Lipid_A_modif_metabolic_enz"/>
</dbReference>
<dbReference type="InterPro" id="IPR001509">
    <property type="entry name" value="Epimerase_deHydtase"/>
</dbReference>
<dbReference type="Proteomes" id="UP000254601">
    <property type="component" value="Unassembled WGS sequence"/>
</dbReference>
<dbReference type="EMBL" id="UHIC01000001">
    <property type="protein sequence ID" value="SUO97828.1"/>
    <property type="molecule type" value="Genomic_DNA"/>
</dbReference>
<dbReference type="Gene3D" id="3.40.50.720">
    <property type="entry name" value="NAD(P)-binding Rossmann-like Domain"/>
    <property type="match status" value="1"/>
</dbReference>
<dbReference type="GO" id="GO:0008460">
    <property type="term" value="F:dTDP-glucose 4,6-dehydratase activity"/>
    <property type="evidence" value="ECO:0007669"/>
    <property type="project" value="UniProtKB-EC"/>
</dbReference>
<name>A0A380MZY4_9GAMM</name>
<keyword evidence="2" id="KW-0456">Lyase</keyword>
<evidence type="ECO:0000313" key="3">
    <source>
        <dbReference type="Proteomes" id="UP000254601"/>
    </source>
</evidence>
<keyword evidence="3" id="KW-1185">Reference proteome</keyword>
<dbReference type="Gene3D" id="3.90.25.10">
    <property type="entry name" value="UDP-galactose 4-epimerase, domain 1"/>
    <property type="match status" value="1"/>
</dbReference>
<protein>
    <submittedName>
        <fullName evidence="2">dTDP-glucose 4,6-dehydratase</fullName>
        <ecNumber evidence="2">4.2.1.46</ecNumber>
    </submittedName>
</protein>
<dbReference type="SUPFAM" id="SSF51735">
    <property type="entry name" value="NAD(P)-binding Rossmann-fold domains"/>
    <property type="match status" value="1"/>
</dbReference>
<gene>
    <name evidence="2" type="primary">rfbB</name>
    <name evidence="2" type="ORF">NCTC13337_02640</name>
</gene>
<dbReference type="InterPro" id="IPR036291">
    <property type="entry name" value="NAD(P)-bd_dom_sf"/>
</dbReference>
<evidence type="ECO:0000313" key="2">
    <source>
        <dbReference type="EMBL" id="SUO97828.1"/>
    </source>
</evidence>
<organism evidence="2 3">
    <name type="scientific">Suttonella ornithocola</name>
    <dbReference type="NCBI Taxonomy" id="279832"/>
    <lineage>
        <taxon>Bacteria</taxon>
        <taxon>Pseudomonadati</taxon>
        <taxon>Pseudomonadota</taxon>
        <taxon>Gammaproteobacteria</taxon>
        <taxon>Cardiobacteriales</taxon>
        <taxon>Cardiobacteriaceae</taxon>
        <taxon>Suttonella</taxon>
    </lineage>
</organism>